<dbReference type="PANTHER" id="PTHR23112:SF36">
    <property type="entry name" value="SI:DKEY-30C15.2 PROTEIN"/>
    <property type="match status" value="1"/>
</dbReference>
<feature type="transmembrane region" description="Helical" evidence="5">
    <location>
        <begin position="145"/>
        <end position="165"/>
    </location>
</feature>
<evidence type="ECO:0000313" key="8">
    <source>
        <dbReference type="Proteomes" id="UP001066276"/>
    </source>
</evidence>
<dbReference type="EMBL" id="JANPWB010000008">
    <property type="protein sequence ID" value="KAJ1162470.1"/>
    <property type="molecule type" value="Genomic_DNA"/>
</dbReference>
<keyword evidence="2 5" id="KW-0812">Transmembrane</keyword>
<dbReference type="PRINTS" id="PR02001">
    <property type="entry name" value="GCR1CAMPR"/>
</dbReference>
<name>A0AAV7SFM4_PLEWA</name>
<protein>
    <recommendedName>
        <fullName evidence="6">G-protein coupled receptors family 1 profile domain-containing protein</fullName>
    </recommendedName>
</protein>
<evidence type="ECO:0000256" key="4">
    <source>
        <dbReference type="ARBA" id="ARBA00023136"/>
    </source>
</evidence>
<accession>A0AAV7SFM4</accession>
<evidence type="ECO:0000256" key="2">
    <source>
        <dbReference type="ARBA" id="ARBA00022692"/>
    </source>
</evidence>
<organism evidence="7 8">
    <name type="scientific">Pleurodeles waltl</name>
    <name type="common">Iberian ribbed newt</name>
    <dbReference type="NCBI Taxonomy" id="8319"/>
    <lineage>
        <taxon>Eukaryota</taxon>
        <taxon>Metazoa</taxon>
        <taxon>Chordata</taxon>
        <taxon>Craniata</taxon>
        <taxon>Vertebrata</taxon>
        <taxon>Euteleostomi</taxon>
        <taxon>Amphibia</taxon>
        <taxon>Batrachia</taxon>
        <taxon>Caudata</taxon>
        <taxon>Salamandroidea</taxon>
        <taxon>Salamandridae</taxon>
        <taxon>Pleurodelinae</taxon>
        <taxon>Pleurodeles</taxon>
    </lineage>
</organism>
<dbReference type="Proteomes" id="UP001066276">
    <property type="component" value="Chromosome 4_2"/>
</dbReference>
<dbReference type="CDD" id="cd00637">
    <property type="entry name" value="7tm_classA_rhodopsin-like"/>
    <property type="match status" value="1"/>
</dbReference>
<dbReference type="GO" id="GO:0004930">
    <property type="term" value="F:G protein-coupled receptor activity"/>
    <property type="evidence" value="ECO:0007669"/>
    <property type="project" value="TreeGrafter"/>
</dbReference>
<feature type="transmembrane region" description="Helical" evidence="5">
    <location>
        <begin position="23"/>
        <end position="45"/>
    </location>
</feature>
<comment type="subcellular location">
    <subcellularLocation>
        <location evidence="1">Membrane</location>
        <topology evidence="1">Multi-pass membrane protein</topology>
    </subcellularLocation>
</comment>
<evidence type="ECO:0000256" key="1">
    <source>
        <dbReference type="ARBA" id="ARBA00004141"/>
    </source>
</evidence>
<dbReference type="Gene3D" id="1.20.1070.10">
    <property type="entry name" value="Rhodopsin 7-helix transmembrane proteins"/>
    <property type="match status" value="1"/>
</dbReference>
<feature type="transmembrane region" description="Helical" evidence="5">
    <location>
        <begin position="93"/>
        <end position="115"/>
    </location>
</feature>
<keyword evidence="3 5" id="KW-1133">Transmembrane helix</keyword>
<dbReference type="PANTHER" id="PTHR23112">
    <property type="entry name" value="G PROTEIN-COUPLED RECEPTOR 157-RELATED"/>
    <property type="match status" value="1"/>
</dbReference>
<feature type="transmembrane region" description="Helical" evidence="5">
    <location>
        <begin position="273"/>
        <end position="294"/>
    </location>
</feature>
<feature type="transmembrane region" description="Helical" evidence="5">
    <location>
        <begin position="221"/>
        <end position="239"/>
    </location>
</feature>
<gene>
    <name evidence="7" type="ORF">NDU88_002938</name>
</gene>
<proteinExistence type="predicted"/>
<dbReference type="InterPro" id="IPR022343">
    <property type="entry name" value="GCR1-cAMP_receptor"/>
</dbReference>
<reference evidence="7" key="1">
    <citation type="journal article" date="2022" name="bioRxiv">
        <title>Sequencing and chromosome-scale assembly of the giantPleurodeles waltlgenome.</title>
        <authorList>
            <person name="Brown T."/>
            <person name="Elewa A."/>
            <person name="Iarovenko S."/>
            <person name="Subramanian E."/>
            <person name="Araus A.J."/>
            <person name="Petzold A."/>
            <person name="Susuki M."/>
            <person name="Suzuki K.-i.T."/>
            <person name="Hayashi T."/>
            <person name="Toyoda A."/>
            <person name="Oliveira C."/>
            <person name="Osipova E."/>
            <person name="Leigh N.D."/>
            <person name="Simon A."/>
            <person name="Yun M.H."/>
        </authorList>
    </citation>
    <scope>NUCLEOTIDE SEQUENCE</scope>
    <source>
        <strain evidence="7">20211129_DDA</strain>
        <tissue evidence="7">Liver</tissue>
    </source>
</reference>
<keyword evidence="8" id="KW-1185">Reference proteome</keyword>
<feature type="transmembrane region" description="Helical" evidence="5">
    <location>
        <begin position="57"/>
        <end position="81"/>
    </location>
</feature>
<dbReference type="GO" id="GO:0007189">
    <property type="term" value="P:adenylate cyclase-activating G protein-coupled receptor signaling pathway"/>
    <property type="evidence" value="ECO:0007669"/>
    <property type="project" value="TreeGrafter"/>
</dbReference>
<keyword evidence="4 5" id="KW-0472">Membrane</keyword>
<evidence type="ECO:0000259" key="6">
    <source>
        <dbReference type="PROSITE" id="PS50262"/>
    </source>
</evidence>
<evidence type="ECO:0000313" key="7">
    <source>
        <dbReference type="EMBL" id="KAJ1162470.1"/>
    </source>
</evidence>
<sequence>MNTLNNSSVAGALTNDQVFSLTYIYLAVLPLSLIGSGSVIAVSLAKKKCFKVEVRPLFILSLSDFLAGFFLVSTAVIELLPQRLYVGSYSFCTYGIMLALMFYAVSYLMVVVYAFEVHRAVRNIRNARASTIQEEDNTDESSRLYLQYGLAWLIPLLLFLTQVITGTSSMTDIVPVYMDNQSGSGHDLFCSSCIILIHNSKDFCFKYLEEGNVGLGRKITFFLYLLVVMTCCTVLYCRLNLHPETNEEMPLLSVGRDSFARIRTQSAYRRARFFQLSFVLCWAPAFILSIFSFTSVKPSLLYPLFILQALTVSLQGFINSLAYGWSRQNFRREVTGERTQLNSSELQKAFFEESLVVSEHIYSAVMDSTQGVSLSTHAEEVHAQSLSFAGPPGFWVAVLRKQ</sequence>
<dbReference type="InterPro" id="IPR017452">
    <property type="entry name" value="GPCR_Rhodpsn_7TM"/>
</dbReference>
<dbReference type="PROSITE" id="PS50262">
    <property type="entry name" value="G_PROTEIN_RECEP_F1_2"/>
    <property type="match status" value="1"/>
</dbReference>
<feature type="domain" description="G-protein coupled receptors family 1 profile" evidence="6">
    <location>
        <begin position="35"/>
        <end position="323"/>
    </location>
</feature>
<comment type="caution">
    <text evidence="7">The sequence shown here is derived from an EMBL/GenBank/DDBJ whole genome shotgun (WGS) entry which is preliminary data.</text>
</comment>
<dbReference type="SUPFAM" id="SSF81321">
    <property type="entry name" value="Family A G protein-coupled receptor-like"/>
    <property type="match status" value="1"/>
</dbReference>
<evidence type="ECO:0000256" key="3">
    <source>
        <dbReference type="ARBA" id="ARBA00022989"/>
    </source>
</evidence>
<feature type="transmembrane region" description="Helical" evidence="5">
    <location>
        <begin position="300"/>
        <end position="322"/>
    </location>
</feature>
<evidence type="ECO:0000256" key="5">
    <source>
        <dbReference type="SAM" id="Phobius"/>
    </source>
</evidence>
<dbReference type="GO" id="GO:0005886">
    <property type="term" value="C:plasma membrane"/>
    <property type="evidence" value="ECO:0007669"/>
    <property type="project" value="TreeGrafter"/>
</dbReference>
<dbReference type="AlphaFoldDB" id="A0AAV7SFM4"/>